<feature type="transmembrane region" description="Helical" evidence="8">
    <location>
        <begin position="224"/>
        <end position="243"/>
    </location>
</feature>
<evidence type="ECO:0000256" key="5">
    <source>
        <dbReference type="ARBA" id="ARBA00022989"/>
    </source>
</evidence>
<dbReference type="Pfam" id="PF13906">
    <property type="entry name" value="AA_permease_C"/>
    <property type="match status" value="1"/>
</dbReference>
<evidence type="ECO:0000256" key="4">
    <source>
        <dbReference type="ARBA" id="ARBA00022970"/>
    </source>
</evidence>
<feature type="transmembrane region" description="Helical" evidence="8">
    <location>
        <begin position="369"/>
        <end position="388"/>
    </location>
</feature>
<keyword evidence="2" id="KW-0813">Transport</keyword>
<feature type="transmembrane region" description="Helical" evidence="8">
    <location>
        <begin position="249"/>
        <end position="270"/>
    </location>
</feature>
<dbReference type="PIRSF" id="PIRSF006060">
    <property type="entry name" value="AA_transporter"/>
    <property type="match status" value="1"/>
</dbReference>
<dbReference type="PANTHER" id="PTHR43243">
    <property type="entry name" value="INNER MEMBRANE TRANSPORTER YGJI-RELATED"/>
    <property type="match status" value="1"/>
</dbReference>
<feature type="transmembrane region" description="Helical" evidence="8">
    <location>
        <begin position="400"/>
        <end position="419"/>
    </location>
</feature>
<dbReference type="GO" id="GO:0015171">
    <property type="term" value="F:amino acid transmembrane transporter activity"/>
    <property type="evidence" value="ECO:0007669"/>
    <property type="project" value="TreeGrafter"/>
</dbReference>
<feature type="transmembrane region" description="Helical" evidence="8">
    <location>
        <begin position="342"/>
        <end position="363"/>
    </location>
</feature>
<evidence type="ECO:0000256" key="1">
    <source>
        <dbReference type="ARBA" id="ARBA00004141"/>
    </source>
</evidence>
<feature type="compositionally biased region" description="Low complexity" evidence="7">
    <location>
        <begin position="280"/>
        <end position="289"/>
    </location>
</feature>
<keyword evidence="4" id="KW-0029">Amino-acid transport</keyword>
<feature type="region of interest" description="Disordered" evidence="7">
    <location>
        <begin position="275"/>
        <end position="315"/>
    </location>
</feature>
<evidence type="ECO:0000256" key="2">
    <source>
        <dbReference type="ARBA" id="ARBA00022448"/>
    </source>
</evidence>
<comment type="subcellular location">
    <subcellularLocation>
        <location evidence="1">Membrane</location>
        <topology evidence="1">Multi-pass membrane protein</topology>
    </subcellularLocation>
</comment>
<dbReference type="Proteomes" id="UP000694387">
    <property type="component" value="Chromosome 8"/>
</dbReference>
<dbReference type="InterPro" id="IPR002293">
    <property type="entry name" value="AA/rel_permease1"/>
</dbReference>
<dbReference type="PANTHER" id="PTHR43243:SF4">
    <property type="entry name" value="CATIONIC AMINO ACID TRANSPORTER 4"/>
    <property type="match status" value="1"/>
</dbReference>
<evidence type="ECO:0000313" key="10">
    <source>
        <dbReference type="Ensembl" id="ENSEASP00005049041.1"/>
    </source>
</evidence>
<organism evidence="10 11">
    <name type="scientific">Equus asinus</name>
    <name type="common">Donkey</name>
    <name type="synonym">Equus africanus asinus</name>
    <dbReference type="NCBI Taxonomy" id="9793"/>
    <lineage>
        <taxon>Eukaryota</taxon>
        <taxon>Metazoa</taxon>
        <taxon>Chordata</taxon>
        <taxon>Craniata</taxon>
        <taxon>Vertebrata</taxon>
        <taxon>Euteleostomi</taxon>
        <taxon>Mammalia</taxon>
        <taxon>Eutheria</taxon>
        <taxon>Laurasiatheria</taxon>
        <taxon>Perissodactyla</taxon>
        <taxon>Equidae</taxon>
        <taxon>Equus</taxon>
    </lineage>
</organism>
<evidence type="ECO:0000256" key="3">
    <source>
        <dbReference type="ARBA" id="ARBA00022692"/>
    </source>
</evidence>
<evidence type="ECO:0000313" key="11">
    <source>
        <dbReference type="Proteomes" id="UP000694387"/>
    </source>
</evidence>
<feature type="transmembrane region" description="Helical" evidence="8">
    <location>
        <begin position="113"/>
        <end position="134"/>
    </location>
</feature>
<dbReference type="GeneTree" id="ENSGT00940000154637"/>
<dbReference type="AlphaFoldDB" id="A0A9L0J6X2"/>
<evidence type="ECO:0000256" key="8">
    <source>
        <dbReference type="SAM" id="Phobius"/>
    </source>
</evidence>
<keyword evidence="6 8" id="KW-0472">Membrane</keyword>
<accession>A0A9L0J6X2</accession>
<reference evidence="10 11" key="1">
    <citation type="journal article" date="2020" name="Nat. Commun.">
        <title>Donkey genomes provide new insights into domestication and selection for coat color.</title>
        <authorList>
            <person name="Wang"/>
            <person name="C."/>
            <person name="Li"/>
            <person name="H."/>
            <person name="Guo"/>
            <person name="Y."/>
            <person name="Huang"/>
            <person name="J."/>
            <person name="Sun"/>
            <person name="Y."/>
            <person name="Min"/>
            <person name="J."/>
            <person name="Wang"/>
            <person name="J."/>
            <person name="Fang"/>
            <person name="X."/>
            <person name="Zhao"/>
            <person name="Z."/>
            <person name="Wang"/>
            <person name="S."/>
            <person name="Zhang"/>
            <person name="Y."/>
            <person name="Liu"/>
            <person name="Q."/>
            <person name="Jiang"/>
            <person name="Q."/>
            <person name="Wang"/>
            <person name="X."/>
            <person name="Guo"/>
            <person name="Y."/>
            <person name="Yang"/>
            <person name="C."/>
            <person name="Wang"/>
            <person name="Y."/>
            <person name="Tian"/>
            <person name="F."/>
            <person name="Zhuang"/>
            <person name="G."/>
            <person name="Fan"/>
            <person name="Y."/>
            <person name="Gao"/>
            <person name="Q."/>
            <person name="Li"/>
            <person name="Y."/>
            <person name="Ju"/>
            <person name="Z."/>
            <person name="Li"/>
            <person name="J."/>
            <person name="Li"/>
            <person name="R."/>
            <person name="Hou"/>
            <person name="M."/>
            <person name="Yang"/>
            <person name="G."/>
            <person name="Liu"/>
            <person name="G."/>
            <person name="Liu"/>
            <person name="W."/>
            <person name="Guo"/>
            <person name="J."/>
            <person name="Pan"/>
            <person name="S."/>
            <person name="Fan"/>
            <person name="G."/>
            <person name="Zhang"/>
            <person name="W."/>
            <person name="Zhang"/>
            <person name="R."/>
            <person name="Yu"/>
            <person name="J."/>
            <person name="Zhang"/>
            <person name="X."/>
            <person name="Yin"/>
            <person name="Q."/>
            <person name="Ji"/>
            <person name="C."/>
            <person name="Jin"/>
            <person name="Y."/>
            <person name="Yue"/>
            <person name="G."/>
            <person name="Liu"/>
            <person name="M."/>
            <person name="Xu"/>
            <person name="J."/>
            <person name="Liu"/>
            <person name="S."/>
            <person name="Jordana"/>
            <person name="J."/>
            <person name="Noce"/>
            <person name="A."/>
            <person name="Amills"/>
            <person name="M."/>
            <person name="Wu"/>
            <person name="D.D."/>
            <person name="Li"/>
            <person name="S."/>
            <person name="Zhou"/>
            <person name="X. and Zhong"/>
            <person name="J."/>
        </authorList>
    </citation>
    <scope>NUCLEOTIDE SEQUENCE [LARGE SCALE GENOMIC DNA]</scope>
</reference>
<dbReference type="Pfam" id="PF13520">
    <property type="entry name" value="AA_permease_2"/>
    <property type="match status" value="1"/>
</dbReference>
<dbReference type="InterPro" id="IPR029485">
    <property type="entry name" value="CAT_C"/>
</dbReference>
<reference evidence="10" key="3">
    <citation type="submission" date="2025-09" db="UniProtKB">
        <authorList>
            <consortium name="Ensembl"/>
        </authorList>
    </citation>
    <scope>IDENTIFICATION</scope>
</reference>
<name>A0A9L0J6X2_EQUAS</name>
<evidence type="ECO:0000259" key="9">
    <source>
        <dbReference type="Pfam" id="PF13906"/>
    </source>
</evidence>
<keyword evidence="11" id="KW-1185">Reference proteome</keyword>
<feature type="transmembrane region" description="Helical" evidence="8">
    <location>
        <begin position="70"/>
        <end position="93"/>
    </location>
</feature>
<feature type="domain" description="Cationic amino acid transporter C-terminal" evidence="9">
    <location>
        <begin position="398"/>
        <end position="437"/>
    </location>
</feature>
<keyword evidence="3 8" id="KW-0812">Transmembrane</keyword>
<dbReference type="Gene3D" id="1.20.1740.10">
    <property type="entry name" value="Amino acid/polyamine transporter I"/>
    <property type="match status" value="2"/>
</dbReference>
<evidence type="ECO:0000256" key="6">
    <source>
        <dbReference type="ARBA" id="ARBA00023136"/>
    </source>
</evidence>
<keyword evidence="5 8" id="KW-1133">Transmembrane helix</keyword>
<protein>
    <recommendedName>
        <fullName evidence="9">Cationic amino acid transporter C-terminal domain-containing protein</fullName>
    </recommendedName>
</protein>
<proteinExistence type="predicted"/>
<sequence>MAWGLPSSTSLARFCQKLNWLKPLEESTTETSQQRHLTMLDLILLGMGATMGLGLYMLTGTVAKEMAGPAVLVSFSVAGMASLLAALCYAELAARVPLKGASCLFTYVFMGELWAFLIGWILLIQCLIGGITMARTWSSSPGRHLRPPHPQLHHGPCGQLAGAVPGPVPGLLGCWSHTFGLRICLLWSPHLFLAQPHLLCHQLGCHPLHRHPGIFTHVHPRTQVPIVGILVFGFLMPLLAVLLDLEALIQFLSIGTLVTCPVVNTSIIVLRFQKSPPSSPLGSVSPGPVAEGYEDSSGHRRLEDTEQPSAPEPGQLRPALRPFLGFMSGCRPGVAVAWSPRVLVVSAIILDCVLVFGNSALHLPPWGHTLLLLLSSVVFLLSLLVLGAQQQQRREDAFQVPMVPLIPAASILLNIFLMLQLSSLTWLRFSVWLLIGHATSTIDASNSLFLPVRTTQEAAGSGSFTPRLSAVLTSAFSGPRRQPGTRHLAPITRPQRCDISP</sequence>
<evidence type="ECO:0000256" key="7">
    <source>
        <dbReference type="SAM" id="MobiDB-lite"/>
    </source>
</evidence>
<dbReference type="GO" id="GO:0005886">
    <property type="term" value="C:plasma membrane"/>
    <property type="evidence" value="ECO:0007669"/>
    <property type="project" value="TreeGrafter"/>
</dbReference>
<dbReference type="Ensembl" id="ENSEAST00005060276.1">
    <property type="protein sequence ID" value="ENSEASP00005049041.1"/>
    <property type="gene ID" value="ENSEASG00005037787.1"/>
</dbReference>
<feature type="transmembrane region" description="Helical" evidence="8">
    <location>
        <begin position="37"/>
        <end position="58"/>
    </location>
</feature>
<reference evidence="10" key="2">
    <citation type="submission" date="2025-08" db="UniProtKB">
        <authorList>
            <consortium name="Ensembl"/>
        </authorList>
    </citation>
    <scope>IDENTIFICATION</scope>
</reference>